<keyword evidence="14" id="KW-1185">Reference proteome</keyword>
<dbReference type="SUPFAM" id="SSF52374">
    <property type="entry name" value="Nucleotidylyl transferase"/>
    <property type="match status" value="1"/>
</dbReference>
<dbReference type="InterPro" id="IPR004821">
    <property type="entry name" value="Cyt_trans-like"/>
</dbReference>
<comment type="function">
    <text evidence="1 11">Catalyzes the reversible adenylation of nicotinate mononucleotide (NaMN) to nicotinic acid adenine dinucleotide (NaAD).</text>
</comment>
<evidence type="ECO:0000256" key="1">
    <source>
        <dbReference type="ARBA" id="ARBA00002324"/>
    </source>
</evidence>
<dbReference type="Proteomes" id="UP000831327">
    <property type="component" value="Chromosome"/>
</dbReference>
<gene>
    <name evidence="11 13" type="primary">nadD</name>
    <name evidence="13" type="ORF">Rmf_40480</name>
</gene>
<dbReference type="HAMAP" id="MF_00244">
    <property type="entry name" value="NaMN_adenylyltr"/>
    <property type="match status" value="1"/>
</dbReference>
<dbReference type="PANTHER" id="PTHR39321:SF3">
    <property type="entry name" value="PHOSPHOPANTETHEINE ADENYLYLTRANSFERASE"/>
    <property type="match status" value="1"/>
</dbReference>
<comment type="catalytic activity">
    <reaction evidence="10 11">
        <text>nicotinate beta-D-ribonucleotide + ATP + H(+) = deamido-NAD(+) + diphosphate</text>
        <dbReference type="Rhea" id="RHEA:22860"/>
        <dbReference type="ChEBI" id="CHEBI:15378"/>
        <dbReference type="ChEBI" id="CHEBI:30616"/>
        <dbReference type="ChEBI" id="CHEBI:33019"/>
        <dbReference type="ChEBI" id="CHEBI:57502"/>
        <dbReference type="ChEBI" id="CHEBI:58437"/>
        <dbReference type="EC" id="2.7.7.18"/>
    </reaction>
</comment>
<evidence type="ECO:0000256" key="7">
    <source>
        <dbReference type="ARBA" id="ARBA00022741"/>
    </source>
</evidence>
<protein>
    <recommendedName>
        <fullName evidence="11">Probable nicotinate-nucleotide adenylyltransferase</fullName>
        <ecNumber evidence="11">2.7.7.18</ecNumber>
    </recommendedName>
    <alternativeName>
        <fullName evidence="11">Deamido-NAD(+) diphosphorylase</fullName>
    </alternativeName>
    <alternativeName>
        <fullName evidence="11">Deamido-NAD(+) pyrophosphorylase</fullName>
    </alternativeName>
    <alternativeName>
        <fullName evidence="11">Nicotinate mononucleotide adenylyltransferase</fullName>
        <shortName evidence="11">NaMN adenylyltransferase</shortName>
    </alternativeName>
</protein>
<keyword evidence="9 11" id="KW-0520">NAD</keyword>
<evidence type="ECO:0000259" key="12">
    <source>
        <dbReference type="Pfam" id="PF01467"/>
    </source>
</evidence>
<dbReference type="NCBIfam" id="NF000843">
    <property type="entry name" value="PRK00071.2-2"/>
    <property type="match status" value="1"/>
</dbReference>
<evidence type="ECO:0000256" key="11">
    <source>
        <dbReference type="HAMAP-Rule" id="MF_00244"/>
    </source>
</evidence>
<dbReference type="CDD" id="cd02165">
    <property type="entry name" value="NMNAT"/>
    <property type="match status" value="1"/>
</dbReference>
<keyword evidence="8 11" id="KW-0067">ATP-binding</keyword>
<keyword evidence="4 11" id="KW-0662">Pyridine nucleotide biosynthesis</keyword>
<evidence type="ECO:0000256" key="6">
    <source>
        <dbReference type="ARBA" id="ARBA00022695"/>
    </source>
</evidence>
<dbReference type="Gene3D" id="3.40.50.620">
    <property type="entry name" value="HUPs"/>
    <property type="match status" value="1"/>
</dbReference>
<evidence type="ECO:0000256" key="5">
    <source>
        <dbReference type="ARBA" id="ARBA00022679"/>
    </source>
</evidence>
<evidence type="ECO:0000256" key="10">
    <source>
        <dbReference type="ARBA" id="ARBA00048721"/>
    </source>
</evidence>
<evidence type="ECO:0000256" key="2">
    <source>
        <dbReference type="ARBA" id="ARBA00005019"/>
    </source>
</evidence>
<dbReference type="PANTHER" id="PTHR39321">
    <property type="entry name" value="NICOTINATE-NUCLEOTIDE ADENYLYLTRANSFERASE-RELATED"/>
    <property type="match status" value="1"/>
</dbReference>
<dbReference type="InterPro" id="IPR014729">
    <property type="entry name" value="Rossmann-like_a/b/a_fold"/>
</dbReference>
<keyword evidence="6 11" id="KW-0548">Nucleotidyltransferase</keyword>
<keyword evidence="7 11" id="KW-0547">Nucleotide-binding</keyword>
<comment type="similarity">
    <text evidence="3 11">Belongs to the NadD family.</text>
</comment>
<evidence type="ECO:0000256" key="4">
    <source>
        <dbReference type="ARBA" id="ARBA00022642"/>
    </source>
</evidence>
<dbReference type="InterPro" id="IPR005248">
    <property type="entry name" value="NadD/NMNAT"/>
</dbReference>
<dbReference type="EC" id="2.7.7.18" evidence="11"/>
<comment type="pathway">
    <text evidence="2 11">Cofactor biosynthesis; NAD(+) biosynthesis; deamido-NAD(+) from nicotinate D-ribonucleotide: step 1/1.</text>
</comment>
<dbReference type="Pfam" id="PF01467">
    <property type="entry name" value="CTP_transf_like"/>
    <property type="match status" value="1"/>
</dbReference>
<name>A0ABM7Y859_9PROT</name>
<evidence type="ECO:0000313" key="13">
    <source>
        <dbReference type="EMBL" id="BDG74119.1"/>
    </source>
</evidence>
<dbReference type="RefSeq" id="WP_244408310.1">
    <property type="nucleotide sequence ID" value="NZ_AP025637.1"/>
</dbReference>
<organism evidence="13 14">
    <name type="scientific">Roseomonas fluvialis</name>
    <dbReference type="NCBI Taxonomy" id="1750527"/>
    <lineage>
        <taxon>Bacteria</taxon>
        <taxon>Pseudomonadati</taxon>
        <taxon>Pseudomonadota</taxon>
        <taxon>Alphaproteobacteria</taxon>
        <taxon>Acetobacterales</taxon>
        <taxon>Roseomonadaceae</taxon>
        <taxon>Roseomonas</taxon>
    </lineage>
</organism>
<proteinExistence type="inferred from homology"/>
<dbReference type="GO" id="GO:0016779">
    <property type="term" value="F:nucleotidyltransferase activity"/>
    <property type="evidence" value="ECO:0007669"/>
    <property type="project" value="UniProtKB-KW"/>
</dbReference>
<evidence type="ECO:0000256" key="3">
    <source>
        <dbReference type="ARBA" id="ARBA00009014"/>
    </source>
</evidence>
<evidence type="ECO:0000256" key="8">
    <source>
        <dbReference type="ARBA" id="ARBA00022840"/>
    </source>
</evidence>
<keyword evidence="5 11" id="KW-0808">Transferase</keyword>
<dbReference type="EMBL" id="AP025637">
    <property type="protein sequence ID" value="BDG74119.1"/>
    <property type="molecule type" value="Genomic_DNA"/>
</dbReference>
<evidence type="ECO:0000256" key="9">
    <source>
        <dbReference type="ARBA" id="ARBA00023027"/>
    </source>
</evidence>
<accession>A0ABM7Y859</accession>
<evidence type="ECO:0000313" key="14">
    <source>
        <dbReference type="Proteomes" id="UP000831327"/>
    </source>
</evidence>
<reference evidence="13 14" key="1">
    <citation type="journal article" date="2016" name="Microbes Environ.">
        <title>Phylogenetically diverse aerobic anoxygenic phototrophic bacteria isolated from epilithic biofilms in Tama river, Japan.</title>
        <authorList>
            <person name="Hirose S."/>
            <person name="Matsuura K."/>
            <person name="Haruta S."/>
        </authorList>
    </citation>
    <scope>NUCLEOTIDE SEQUENCE [LARGE SCALE GENOMIC DNA]</scope>
    <source>
        <strain evidence="13 14">S08</strain>
    </source>
</reference>
<feature type="domain" description="Cytidyltransferase-like" evidence="12">
    <location>
        <begin position="16"/>
        <end position="203"/>
    </location>
</feature>
<sequence>MTPGRFGDSRRRRIGLLGGSFNPAHEGHLHVAQCARRALGLDEVWLLVSPGNPLKPRAGMAPLAERLASARRIADGRRVIATDIERALGTRFTADTLRLLRRRFPRADFTFVIGADNLLQLPRWKGWRGIARRTALAVLPRPSFTRAALKGLAAQALRRHRRAPGQVRSEGARDAPRAERFAPHAPWCLVPAREHAASATAIRAARAWGGPRDRRGP</sequence>